<evidence type="ECO:0000256" key="1">
    <source>
        <dbReference type="SAM" id="Phobius"/>
    </source>
</evidence>
<feature type="transmembrane region" description="Helical" evidence="1">
    <location>
        <begin position="177"/>
        <end position="195"/>
    </location>
</feature>
<reference evidence="2" key="1">
    <citation type="submission" date="2022-11" db="EMBL/GenBank/DDBJ databases">
        <title>Nonomuraea corallina sp. nov., a new species of the genus Nonomuraea isolated from sea side sediment in Thai sea.</title>
        <authorList>
            <person name="Ngamcharungchit C."/>
            <person name="Matsumoto A."/>
            <person name="Suriyachadkun C."/>
            <person name="Panbangred W."/>
            <person name="Inahashi Y."/>
            <person name="Intra B."/>
        </authorList>
    </citation>
    <scope>NUCLEOTIDE SEQUENCE</scope>
    <source>
        <strain evidence="2">MCN248</strain>
    </source>
</reference>
<feature type="non-terminal residue" evidence="2">
    <location>
        <position position="197"/>
    </location>
</feature>
<accession>A0ABT4SNF4</accession>
<evidence type="ECO:0008006" key="4">
    <source>
        <dbReference type="Google" id="ProtNLM"/>
    </source>
</evidence>
<evidence type="ECO:0000313" key="3">
    <source>
        <dbReference type="Proteomes" id="UP001144036"/>
    </source>
</evidence>
<keyword evidence="1" id="KW-1133">Transmembrane helix</keyword>
<organism evidence="2 3">
    <name type="scientific">Nonomuraea corallina</name>
    <dbReference type="NCBI Taxonomy" id="2989783"/>
    <lineage>
        <taxon>Bacteria</taxon>
        <taxon>Bacillati</taxon>
        <taxon>Actinomycetota</taxon>
        <taxon>Actinomycetes</taxon>
        <taxon>Streptosporangiales</taxon>
        <taxon>Streptosporangiaceae</taxon>
        <taxon>Nonomuraea</taxon>
    </lineage>
</organism>
<proteinExistence type="predicted"/>
<name>A0ABT4SNF4_9ACTN</name>
<feature type="transmembrane region" description="Helical" evidence="1">
    <location>
        <begin position="121"/>
        <end position="139"/>
    </location>
</feature>
<gene>
    <name evidence="2" type="ORF">OUY22_35545</name>
</gene>
<keyword evidence="1" id="KW-0812">Transmembrane</keyword>
<protein>
    <recommendedName>
        <fullName evidence="4">Integral membrane protein</fullName>
    </recommendedName>
</protein>
<keyword evidence="3" id="KW-1185">Reference proteome</keyword>
<dbReference type="Proteomes" id="UP001144036">
    <property type="component" value="Unassembled WGS sequence"/>
</dbReference>
<sequence>MDGFLDTGTGGLTELRVHGVAGTPPAEMLNHPHPRMVAGDGTTGFFRRWWPAGRPDTPDADVPGERRREAYAWAGLTSGGRTIAMWLLLLPFALANVAYFMLPRPADGRRLRRAVEAAQRLFALLLTGTLVATVTRASVDLIGWQCTAAGRACADESAPGWVRWMGELWGGDPSRRLAVTALVPLAVVVVLWAAGQR</sequence>
<keyword evidence="1" id="KW-0472">Membrane</keyword>
<comment type="caution">
    <text evidence="2">The sequence shown here is derived from an EMBL/GenBank/DDBJ whole genome shotgun (WGS) entry which is preliminary data.</text>
</comment>
<evidence type="ECO:0000313" key="2">
    <source>
        <dbReference type="EMBL" id="MDA0638754.1"/>
    </source>
</evidence>
<dbReference type="EMBL" id="JAPNNL010000282">
    <property type="protein sequence ID" value="MDA0638754.1"/>
    <property type="molecule type" value="Genomic_DNA"/>
</dbReference>
<feature type="transmembrane region" description="Helical" evidence="1">
    <location>
        <begin position="83"/>
        <end position="101"/>
    </location>
</feature>